<dbReference type="Gramene" id="KZM94552">
    <property type="protein sequence ID" value="KZM94552"/>
    <property type="gene ID" value="DCAR_017795"/>
</dbReference>
<protein>
    <recommendedName>
        <fullName evidence="2">Zinc finger GRF-type domain-containing protein</fullName>
    </recommendedName>
</protein>
<gene>
    <name evidence="1" type="ORF">DCAR_017795</name>
</gene>
<reference evidence="1" key="1">
    <citation type="journal article" date="2016" name="Nat. Genet.">
        <title>A high-quality carrot genome assembly provides new insights into carotenoid accumulation and asterid genome evolution.</title>
        <authorList>
            <person name="Iorizzo M."/>
            <person name="Ellison S."/>
            <person name="Senalik D."/>
            <person name="Zeng P."/>
            <person name="Satapoomin P."/>
            <person name="Huang J."/>
            <person name="Bowman M."/>
            <person name="Iovene M."/>
            <person name="Sanseverino W."/>
            <person name="Cavagnaro P."/>
            <person name="Yildiz M."/>
            <person name="Macko-Podgorni A."/>
            <person name="Moranska E."/>
            <person name="Grzebelus E."/>
            <person name="Grzebelus D."/>
            <person name="Ashrafi H."/>
            <person name="Zheng Z."/>
            <person name="Cheng S."/>
            <person name="Spooner D."/>
            <person name="Van Deynze A."/>
            <person name="Simon P."/>
        </authorList>
    </citation>
    <scope>NUCLEOTIDE SEQUENCE [LARGE SCALE GENOMIC DNA]</scope>
    <source>
        <tissue evidence="1">Leaf</tissue>
    </source>
</reference>
<evidence type="ECO:0008006" key="2">
    <source>
        <dbReference type="Google" id="ProtNLM"/>
    </source>
</evidence>
<name>A0A162A161_DAUCS</name>
<dbReference type="EMBL" id="LNRQ01000005">
    <property type="protein sequence ID" value="KZM94552.1"/>
    <property type="molecule type" value="Genomic_DNA"/>
</dbReference>
<evidence type="ECO:0000313" key="1">
    <source>
        <dbReference type="EMBL" id="KZM94552.1"/>
    </source>
</evidence>
<comment type="caution">
    <text evidence="1">The sequence shown here is derived from an EMBL/GenBank/DDBJ whole genome shotgun (WGS) entry which is preliminary data.</text>
</comment>
<organism evidence="1">
    <name type="scientific">Daucus carota subsp. sativus</name>
    <name type="common">Carrot</name>
    <dbReference type="NCBI Taxonomy" id="79200"/>
    <lineage>
        <taxon>Eukaryota</taxon>
        <taxon>Viridiplantae</taxon>
        <taxon>Streptophyta</taxon>
        <taxon>Embryophyta</taxon>
        <taxon>Tracheophyta</taxon>
        <taxon>Spermatophyta</taxon>
        <taxon>Magnoliopsida</taxon>
        <taxon>eudicotyledons</taxon>
        <taxon>Gunneridae</taxon>
        <taxon>Pentapetalae</taxon>
        <taxon>asterids</taxon>
        <taxon>campanulids</taxon>
        <taxon>Apiales</taxon>
        <taxon>Apiaceae</taxon>
        <taxon>Apioideae</taxon>
        <taxon>Scandiceae</taxon>
        <taxon>Daucinae</taxon>
        <taxon>Daucus</taxon>
        <taxon>Daucus sect. Daucus</taxon>
    </lineage>
</organism>
<accession>A0A162A161</accession>
<dbReference type="AlphaFoldDB" id="A0A162A161"/>
<proteinExistence type="predicted"/>
<sequence>MSSCCSSHIQTPGLCSCGFSPVLRTSWTDANPGRRFWGCSQYVAGSRFASHPWQRIILQCSYHCDDSNWRAGDGPAAPFCLARINVAAWQVRGQLRILIISYRQAKAISDCSEALF</sequence>